<dbReference type="Pfam" id="PF05656">
    <property type="entry name" value="DUF805"/>
    <property type="match status" value="1"/>
</dbReference>
<keyword evidence="1" id="KW-0812">Transmembrane</keyword>
<protein>
    <recommendedName>
        <fullName evidence="4">DUF805 domain-containing protein</fullName>
    </recommendedName>
</protein>
<organism evidence="2 3">
    <name type="scientific">Brevundimonas subvibrioides</name>
    <dbReference type="NCBI Taxonomy" id="74313"/>
    <lineage>
        <taxon>Bacteria</taxon>
        <taxon>Pseudomonadati</taxon>
        <taxon>Pseudomonadota</taxon>
        <taxon>Alphaproteobacteria</taxon>
        <taxon>Caulobacterales</taxon>
        <taxon>Caulobacteraceae</taxon>
        <taxon>Brevundimonas</taxon>
    </lineage>
</organism>
<sequence length="133" mass="14666">MNDFIQPYKKYAQFTGRSDRKEFWYFVLFYIIACVILGIADGMLFGTGRAVMGDGEFEFSSSGPLTGIFVLGSFIPMLAVAIRRLHDTGKTGWWVLLGLIPLIGTIILIVFYAQKGQPEANAHGEPPEGSRAA</sequence>
<dbReference type="Proteomes" id="UP000216147">
    <property type="component" value="Unassembled WGS sequence"/>
</dbReference>
<gene>
    <name evidence="2" type="ORF">B7Y86_12625</name>
</gene>
<dbReference type="PANTHER" id="PTHR34980">
    <property type="entry name" value="INNER MEMBRANE PROTEIN-RELATED-RELATED"/>
    <property type="match status" value="1"/>
</dbReference>
<feature type="transmembrane region" description="Helical" evidence="1">
    <location>
        <begin position="23"/>
        <end position="45"/>
    </location>
</feature>
<dbReference type="EMBL" id="NCEQ01000013">
    <property type="protein sequence ID" value="OYX55504.1"/>
    <property type="molecule type" value="Genomic_DNA"/>
</dbReference>
<dbReference type="PANTHER" id="PTHR34980:SF2">
    <property type="entry name" value="INNER MEMBRANE PROTEIN YHAH-RELATED"/>
    <property type="match status" value="1"/>
</dbReference>
<comment type="caution">
    <text evidence="2">The sequence shown here is derived from an EMBL/GenBank/DDBJ whole genome shotgun (WGS) entry which is preliminary data.</text>
</comment>
<evidence type="ECO:0000313" key="2">
    <source>
        <dbReference type="EMBL" id="OYX55504.1"/>
    </source>
</evidence>
<feature type="transmembrane region" description="Helical" evidence="1">
    <location>
        <begin position="65"/>
        <end position="82"/>
    </location>
</feature>
<evidence type="ECO:0000256" key="1">
    <source>
        <dbReference type="SAM" id="Phobius"/>
    </source>
</evidence>
<name>A0A258HFW3_9CAUL</name>
<dbReference type="AlphaFoldDB" id="A0A258HFW3"/>
<reference evidence="2 3" key="1">
    <citation type="submission" date="2017-03" db="EMBL/GenBank/DDBJ databases">
        <title>Lifting the veil on microbial sulfur biogeochemistry in mining wastewaters.</title>
        <authorList>
            <person name="Kantor R.S."/>
            <person name="Colenbrander Nelson T."/>
            <person name="Marshall S."/>
            <person name="Bennett D."/>
            <person name="Apte S."/>
            <person name="Camacho D."/>
            <person name="Thomas B.C."/>
            <person name="Warren L.A."/>
            <person name="Banfield J.F."/>
        </authorList>
    </citation>
    <scope>NUCLEOTIDE SEQUENCE [LARGE SCALE GENOMIC DNA]</scope>
    <source>
        <strain evidence="2">32-68-21</strain>
    </source>
</reference>
<proteinExistence type="predicted"/>
<evidence type="ECO:0008006" key="4">
    <source>
        <dbReference type="Google" id="ProtNLM"/>
    </source>
</evidence>
<keyword evidence="1" id="KW-1133">Transmembrane helix</keyword>
<accession>A0A258HFW3</accession>
<feature type="transmembrane region" description="Helical" evidence="1">
    <location>
        <begin position="94"/>
        <end position="113"/>
    </location>
</feature>
<dbReference type="InterPro" id="IPR008523">
    <property type="entry name" value="DUF805"/>
</dbReference>
<dbReference type="GO" id="GO:0005886">
    <property type="term" value="C:plasma membrane"/>
    <property type="evidence" value="ECO:0007669"/>
    <property type="project" value="TreeGrafter"/>
</dbReference>
<evidence type="ECO:0000313" key="3">
    <source>
        <dbReference type="Proteomes" id="UP000216147"/>
    </source>
</evidence>
<keyword evidence="1" id="KW-0472">Membrane</keyword>